<gene>
    <name evidence="1" type="ORF">TEU_04145</name>
</gene>
<sequence>MKRHLVVLLLIVVLASGCISGESDTATNNSKTATTTLMPLKELRNYSKEELLQNLETITFVRFRTETTGIATTIIGEANQTVSIKNVKVGYVDITNRRAEVNSTAAMGPSTLKSRIVVTNESAYIEAMGRKENLTDPEVIEGLFESINPVSIVKRALVELEPIKTDFINGTQEFYYNLTNTLALSEMPEAGRDGNATIKGTAVLRFRGGFPVEVVFRYTLTTVSEQGGVEITTIITGTERTEIQEIKTNEV</sequence>
<reference evidence="1 2" key="1">
    <citation type="journal article" date="2015" name="Int. J. Syst. Evol. Microbiol.">
        <title>Thermococcus eurythermalis sp. nov., a conditional piezophilic hyperthermophilic archaeon with a wide temperature range isolated from an oil-immersed chimney in the Guaymas Basin.</title>
        <authorList>
            <person name="Zhao W."/>
            <person name="Zeng X."/>
            <person name="Xiao X."/>
        </authorList>
    </citation>
    <scope>NUCLEOTIDE SEQUENCE [LARGE SCALE GENOMIC DNA]</scope>
    <source>
        <strain evidence="1 2">A501</strain>
    </source>
</reference>
<organism evidence="1 2">
    <name type="scientific">Thermococcus eurythermalis</name>
    <dbReference type="NCBI Taxonomy" id="1505907"/>
    <lineage>
        <taxon>Archaea</taxon>
        <taxon>Methanobacteriati</taxon>
        <taxon>Methanobacteriota</taxon>
        <taxon>Thermococci</taxon>
        <taxon>Thermococcales</taxon>
        <taxon>Thermococcaceae</taxon>
        <taxon>Thermococcus</taxon>
    </lineage>
</organism>
<evidence type="ECO:0000313" key="2">
    <source>
        <dbReference type="Proteomes" id="UP000029980"/>
    </source>
</evidence>
<evidence type="ECO:0000313" key="1">
    <source>
        <dbReference type="EMBL" id="AIU69597.1"/>
    </source>
</evidence>
<accession>A0A097QSZ4</accession>
<keyword evidence="2" id="KW-1185">Reference proteome</keyword>
<proteinExistence type="predicted"/>
<dbReference type="AlphaFoldDB" id="A0A097QSZ4"/>
<dbReference type="EMBL" id="CP008887">
    <property type="protein sequence ID" value="AIU69597.1"/>
    <property type="molecule type" value="Genomic_DNA"/>
</dbReference>
<dbReference type="RefSeq" id="WP_050002577.1">
    <property type="nucleotide sequence ID" value="NZ_CP008887.1"/>
</dbReference>
<protein>
    <submittedName>
        <fullName evidence="1">Uncharacterized protein</fullName>
    </submittedName>
</protein>
<name>A0A097QSZ4_9EURY</name>
<dbReference type="STRING" id="1505907.TEU_04145"/>
<dbReference type="GeneID" id="25152626"/>
<dbReference type="KEGG" id="teu:TEU_04145"/>
<dbReference type="Proteomes" id="UP000029980">
    <property type="component" value="Chromosome"/>
</dbReference>
<dbReference type="OrthoDB" id="101320at2157"/>
<dbReference type="PROSITE" id="PS51257">
    <property type="entry name" value="PROKAR_LIPOPROTEIN"/>
    <property type="match status" value="1"/>
</dbReference>
<dbReference type="HOGENOM" id="CLU_1105253_0_0_2"/>